<keyword evidence="7 11" id="KW-0012">Acyltransferase</keyword>
<evidence type="ECO:0000313" key="11">
    <source>
        <dbReference type="EMBL" id="PZP29695.1"/>
    </source>
</evidence>
<feature type="transmembrane region" description="Helical" evidence="8">
    <location>
        <begin position="165"/>
        <end position="186"/>
    </location>
</feature>
<feature type="domain" description="Acyltransferase 3" evidence="9">
    <location>
        <begin position="11"/>
        <end position="334"/>
    </location>
</feature>
<feature type="transmembrane region" description="Helical" evidence="8">
    <location>
        <begin position="229"/>
        <end position="246"/>
    </location>
</feature>
<feature type="transmembrane region" description="Helical" evidence="8">
    <location>
        <begin position="318"/>
        <end position="339"/>
    </location>
</feature>
<dbReference type="InterPro" id="IPR002656">
    <property type="entry name" value="Acyl_transf_3_dom"/>
</dbReference>
<feature type="transmembrane region" description="Helical" evidence="8">
    <location>
        <begin position="252"/>
        <end position="272"/>
    </location>
</feature>
<keyword evidence="4 8" id="KW-0812">Transmembrane</keyword>
<feature type="transmembrane region" description="Helical" evidence="8">
    <location>
        <begin position="351"/>
        <end position="375"/>
    </location>
</feature>
<dbReference type="InterPro" id="IPR050879">
    <property type="entry name" value="Acyltransferase_3"/>
</dbReference>
<dbReference type="PANTHER" id="PTHR23028">
    <property type="entry name" value="ACETYLTRANSFERASE"/>
    <property type="match status" value="1"/>
</dbReference>
<evidence type="ECO:0000256" key="7">
    <source>
        <dbReference type="ARBA" id="ARBA00023315"/>
    </source>
</evidence>
<gene>
    <name evidence="11" type="ORF">DI603_16675</name>
</gene>
<feature type="domain" description="SGNH" evidence="10">
    <location>
        <begin position="399"/>
        <end position="631"/>
    </location>
</feature>
<dbReference type="GO" id="GO:0016747">
    <property type="term" value="F:acyltransferase activity, transferring groups other than amino-acyl groups"/>
    <property type="evidence" value="ECO:0007669"/>
    <property type="project" value="InterPro"/>
</dbReference>
<keyword evidence="2" id="KW-1003">Cell membrane</keyword>
<protein>
    <submittedName>
        <fullName evidence="11">Acyltransferase</fullName>
    </submittedName>
</protein>
<dbReference type="PANTHER" id="PTHR23028:SF53">
    <property type="entry name" value="ACYL_TRANSF_3 DOMAIN-CONTAINING PROTEIN"/>
    <property type="match status" value="1"/>
</dbReference>
<dbReference type="GO" id="GO:0016788">
    <property type="term" value="F:hydrolase activity, acting on ester bonds"/>
    <property type="evidence" value="ECO:0007669"/>
    <property type="project" value="UniProtKB-ARBA"/>
</dbReference>
<dbReference type="GO" id="GO:0009103">
    <property type="term" value="P:lipopolysaccharide biosynthetic process"/>
    <property type="evidence" value="ECO:0007669"/>
    <property type="project" value="TreeGrafter"/>
</dbReference>
<evidence type="ECO:0000256" key="4">
    <source>
        <dbReference type="ARBA" id="ARBA00022692"/>
    </source>
</evidence>
<dbReference type="SUPFAM" id="SSF52266">
    <property type="entry name" value="SGNH hydrolase"/>
    <property type="match status" value="1"/>
</dbReference>
<evidence type="ECO:0000256" key="6">
    <source>
        <dbReference type="ARBA" id="ARBA00023136"/>
    </source>
</evidence>
<keyword evidence="5 8" id="KW-1133">Transmembrane helix</keyword>
<feature type="transmembrane region" description="Helical" evidence="8">
    <location>
        <begin position="35"/>
        <end position="56"/>
    </location>
</feature>
<dbReference type="EMBL" id="QFOD01000017">
    <property type="protein sequence ID" value="PZP29695.1"/>
    <property type="molecule type" value="Genomic_DNA"/>
</dbReference>
<comment type="caution">
    <text evidence="11">The sequence shown here is derived from an EMBL/GenBank/DDBJ whole genome shotgun (WGS) entry which is preliminary data.</text>
</comment>
<evidence type="ECO:0000256" key="3">
    <source>
        <dbReference type="ARBA" id="ARBA00022679"/>
    </source>
</evidence>
<sequence>MVAYGTAFRTDIEGLRAWAIVPVVVFHAFPQLLPGGFLGVDVFFVISGYLITKLLVQRMDAGSYTLSGFYAARVKRIFPALAVVLLVAVLLAWLLLPAPDLKAFGRSLMATVAFLSNQEFLRTSDYFGGDAELKPLLHTWSLAVEEQFYLLFPPLLWLLKRQSRIPPLSVVAVLGLLSLLFSQHLLPRDASAAFYLAASRAFELLIGAACAMSAGVIPTSGGGGQRLREGLGVAALLALGGSFAMLKPESPLPGLLALWPCLATAALIVTCADGRGVAYRLLSLAPLRWVGRISFSLYLWHWIVLVFLRYALLREPTAWETGAAVVLAVLAAAASLRWVEAPWRQTRLGTRAVLAIGGALIAVGLLVGAVLQAGWRVEPVRAQQLAAAVVDVNPRRSSCHMSGNRQLPYEQACLWGQPERKPIREFALWGDSHGAELAVALGEALAPRGGRVRQLTTSSCPPAPGLVVPSRRPCLGINEATLAALKADAAVTDVLLAAFFPAGRQDQPASFDAGYARAVDELRSAGKRVWLVTPVPNYDFPVPAALSERVRRGGSTDAHGQRLDDYLVAHADELRMLRQLAGRPGVQLLDVSAGLCESGRCAVADAKGAYYFDKHHLSLLGARRLAQMWAPRLLP</sequence>
<reference evidence="11 12" key="1">
    <citation type="submission" date="2017-08" db="EMBL/GenBank/DDBJ databases">
        <title>Infants hospitalized years apart are colonized by the same room-sourced microbial strains.</title>
        <authorList>
            <person name="Brooks B."/>
            <person name="Olm M.R."/>
            <person name="Firek B.A."/>
            <person name="Baker R."/>
            <person name="Thomas B.C."/>
            <person name="Morowitz M.J."/>
            <person name="Banfield J.F."/>
        </authorList>
    </citation>
    <scope>NUCLEOTIDE SEQUENCE [LARGE SCALE GENOMIC DNA]</scope>
    <source>
        <strain evidence="11">S2_012_000_R2_81</strain>
    </source>
</reference>
<evidence type="ECO:0000313" key="12">
    <source>
        <dbReference type="Proteomes" id="UP000249633"/>
    </source>
</evidence>
<proteinExistence type="predicted"/>
<dbReference type="AlphaFoldDB" id="A0A2W5DCH1"/>
<dbReference type="Pfam" id="PF01757">
    <property type="entry name" value="Acyl_transf_3"/>
    <property type="match status" value="1"/>
</dbReference>
<feature type="transmembrane region" description="Helical" evidence="8">
    <location>
        <begin position="12"/>
        <end position="29"/>
    </location>
</feature>
<evidence type="ECO:0000259" key="9">
    <source>
        <dbReference type="Pfam" id="PF01757"/>
    </source>
</evidence>
<keyword evidence="3 11" id="KW-0808">Transferase</keyword>
<keyword evidence="6 8" id="KW-0472">Membrane</keyword>
<dbReference type="GO" id="GO:0005886">
    <property type="term" value="C:plasma membrane"/>
    <property type="evidence" value="ECO:0007669"/>
    <property type="project" value="UniProtKB-SubCell"/>
</dbReference>
<accession>A0A2W5DCH1</accession>
<feature type="transmembrane region" description="Helical" evidence="8">
    <location>
        <begin position="192"/>
        <end position="217"/>
    </location>
</feature>
<evidence type="ECO:0000256" key="8">
    <source>
        <dbReference type="SAM" id="Phobius"/>
    </source>
</evidence>
<organism evidence="11 12">
    <name type="scientific">Roseateles depolymerans</name>
    <dbReference type="NCBI Taxonomy" id="76731"/>
    <lineage>
        <taxon>Bacteria</taxon>
        <taxon>Pseudomonadati</taxon>
        <taxon>Pseudomonadota</taxon>
        <taxon>Betaproteobacteria</taxon>
        <taxon>Burkholderiales</taxon>
        <taxon>Sphaerotilaceae</taxon>
        <taxon>Roseateles</taxon>
    </lineage>
</organism>
<name>A0A2W5DCH1_9BURK</name>
<feature type="transmembrane region" description="Helical" evidence="8">
    <location>
        <begin position="77"/>
        <end position="96"/>
    </location>
</feature>
<evidence type="ECO:0000256" key="2">
    <source>
        <dbReference type="ARBA" id="ARBA00022475"/>
    </source>
</evidence>
<evidence type="ECO:0000256" key="5">
    <source>
        <dbReference type="ARBA" id="ARBA00022989"/>
    </source>
</evidence>
<dbReference type="Gene3D" id="3.40.50.1110">
    <property type="entry name" value="SGNH hydrolase"/>
    <property type="match status" value="1"/>
</dbReference>
<comment type="subcellular location">
    <subcellularLocation>
        <location evidence="1">Cell membrane</location>
        <topology evidence="1">Multi-pass membrane protein</topology>
    </subcellularLocation>
</comment>
<dbReference type="Proteomes" id="UP000249633">
    <property type="component" value="Unassembled WGS sequence"/>
</dbReference>
<evidence type="ECO:0000256" key="1">
    <source>
        <dbReference type="ARBA" id="ARBA00004651"/>
    </source>
</evidence>
<feature type="transmembrane region" description="Helical" evidence="8">
    <location>
        <begin position="137"/>
        <end position="158"/>
    </location>
</feature>
<dbReference type="InterPro" id="IPR036514">
    <property type="entry name" value="SGNH_hydro_sf"/>
</dbReference>
<feature type="transmembrane region" description="Helical" evidence="8">
    <location>
        <begin position="293"/>
        <end position="312"/>
    </location>
</feature>
<dbReference type="InterPro" id="IPR043968">
    <property type="entry name" value="SGNH"/>
</dbReference>
<evidence type="ECO:0000259" key="10">
    <source>
        <dbReference type="Pfam" id="PF19040"/>
    </source>
</evidence>
<dbReference type="Pfam" id="PF19040">
    <property type="entry name" value="SGNH"/>
    <property type="match status" value="1"/>
</dbReference>